<reference evidence="17" key="1">
    <citation type="submission" date="2025-08" db="UniProtKB">
        <authorList>
            <consortium name="RefSeq"/>
        </authorList>
    </citation>
    <scope>IDENTIFICATION</scope>
    <source>
        <tissue evidence="17">Blood</tissue>
    </source>
</reference>
<dbReference type="Proteomes" id="UP001190640">
    <property type="component" value="Chromosome 18"/>
</dbReference>
<dbReference type="GO" id="GO:0032190">
    <property type="term" value="F:acrosin binding"/>
    <property type="evidence" value="ECO:0007669"/>
    <property type="project" value="TreeGrafter"/>
</dbReference>
<dbReference type="Gene3D" id="2.60.40.4100">
    <property type="entry name" value="Zona pellucida, ZP-C domain"/>
    <property type="match status" value="1"/>
</dbReference>
<feature type="domain" description="ZP" evidence="15">
    <location>
        <begin position="76"/>
        <end position="338"/>
    </location>
</feature>
<evidence type="ECO:0000256" key="2">
    <source>
        <dbReference type="ARBA" id="ARBA00006735"/>
    </source>
</evidence>
<keyword evidence="12 14" id="KW-1015">Disulfide bond</keyword>
<accession>A0AA97KKG5</accession>
<dbReference type="InterPro" id="IPR017977">
    <property type="entry name" value="ZP_dom_CS"/>
</dbReference>
<keyword evidence="5 14" id="KW-0964">Secreted</keyword>
<evidence type="ECO:0000256" key="1">
    <source>
        <dbReference type="ARBA" id="ARBA00004498"/>
    </source>
</evidence>
<comment type="function">
    <text evidence="14">Component of the zona pellucida, an extracellular matrix surrounding oocytes which mediates sperm binding, induction of the acrosome reaction and prevents post-fertilization polyspermy. The zona pellucida is composed of 3 to 4 glycoproteins, ZP1, ZP2, ZP3, and ZP4. ZP3 is essential for sperm binding and zona matrix formation.</text>
</comment>
<evidence type="ECO:0000256" key="14">
    <source>
        <dbReference type="RuleBase" id="RU367066"/>
    </source>
</evidence>
<dbReference type="GeneID" id="129345270"/>
<evidence type="ECO:0000256" key="8">
    <source>
        <dbReference type="ARBA" id="ARBA00022692"/>
    </source>
</evidence>
<dbReference type="AlphaFoldDB" id="A0AA97KKG5"/>
<dbReference type="InterPro" id="IPR042235">
    <property type="entry name" value="ZP-C_dom"/>
</dbReference>
<comment type="similarity">
    <text evidence="2 14">Belongs to the ZP domain family. ZPC subfamily.</text>
</comment>
<protein>
    <recommendedName>
        <fullName evidence="3 14">Zona pellucida sperm-binding protein 3</fullName>
    </recommendedName>
</protein>
<dbReference type="InterPro" id="IPR055355">
    <property type="entry name" value="ZP-C"/>
</dbReference>
<evidence type="ECO:0000313" key="16">
    <source>
        <dbReference type="Proteomes" id="UP001190640"/>
    </source>
</evidence>
<feature type="chain" id="PRO_5041518874" description="Zona pellucida sperm-binding protein 3" evidence="14">
    <location>
        <begin position="22"/>
        <end position="470"/>
    </location>
</feature>
<evidence type="ECO:0000256" key="7">
    <source>
        <dbReference type="ARBA" id="ARBA00022685"/>
    </source>
</evidence>
<dbReference type="Pfam" id="PF00100">
    <property type="entry name" value="Zona_pellucida"/>
    <property type="match status" value="1"/>
</dbReference>
<organism evidence="16 17">
    <name type="scientific">Eublepharis macularius</name>
    <name type="common">Leopard gecko</name>
    <name type="synonym">Cyrtodactylus macularius</name>
    <dbReference type="NCBI Taxonomy" id="481883"/>
    <lineage>
        <taxon>Eukaryota</taxon>
        <taxon>Metazoa</taxon>
        <taxon>Chordata</taxon>
        <taxon>Craniata</taxon>
        <taxon>Vertebrata</taxon>
        <taxon>Euteleostomi</taxon>
        <taxon>Lepidosauria</taxon>
        <taxon>Squamata</taxon>
        <taxon>Bifurcata</taxon>
        <taxon>Gekkota</taxon>
        <taxon>Eublepharidae</taxon>
        <taxon>Eublepharinae</taxon>
        <taxon>Eublepharis</taxon>
    </lineage>
</organism>
<evidence type="ECO:0000256" key="11">
    <source>
        <dbReference type="ARBA" id="ARBA00023136"/>
    </source>
</evidence>
<comment type="domain">
    <text evidence="14">The ZP domain is involved in the polymerization of the ZP proteins to form the zona pellucida.</text>
</comment>
<dbReference type="GO" id="GO:0005886">
    <property type="term" value="C:plasma membrane"/>
    <property type="evidence" value="ECO:0007669"/>
    <property type="project" value="UniProtKB-SubCell"/>
</dbReference>
<keyword evidence="16" id="KW-1185">Reference proteome</keyword>
<keyword evidence="4 14" id="KW-1003">Cell membrane</keyword>
<dbReference type="FunFam" id="2.60.40.3210:FF:000001">
    <property type="entry name" value="Zona pellucida sperm-binding protein 3"/>
    <property type="match status" value="1"/>
</dbReference>
<evidence type="ECO:0000256" key="12">
    <source>
        <dbReference type="ARBA" id="ARBA00023157"/>
    </source>
</evidence>
<evidence type="ECO:0000256" key="10">
    <source>
        <dbReference type="ARBA" id="ARBA00022989"/>
    </source>
</evidence>
<evidence type="ECO:0000256" key="9">
    <source>
        <dbReference type="ARBA" id="ARBA00022729"/>
    </source>
</evidence>
<dbReference type="SMART" id="SM00241">
    <property type="entry name" value="ZP"/>
    <property type="match status" value="1"/>
</dbReference>
<dbReference type="GO" id="GO:0007339">
    <property type="term" value="P:binding of sperm to zona pellucida"/>
    <property type="evidence" value="ECO:0007669"/>
    <property type="project" value="UniProtKB-UniRule"/>
</dbReference>
<dbReference type="RefSeq" id="XP_054858283.1">
    <property type="nucleotide sequence ID" value="XM_055002308.1"/>
</dbReference>
<keyword evidence="7 14" id="KW-0165">Cleavage on pair of basic residues</keyword>
<keyword evidence="11 14" id="KW-0472">Membrane</keyword>
<dbReference type="Pfam" id="PF23344">
    <property type="entry name" value="ZP-N"/>
    <property type="match status" value="1"/>
</dbReference>
<evidence type="ECO:0000256" key="5">
    <source>
        <dbReference type="ARBA" id="ARBA00022525"/>
    </source>
</evidence>
<comment type="subcellular location">
    <subcellularLocation>
        <location evidence="1">Secreted</location>
        <location evidence="1">Extracellular space</location>
        <location evidence="1">Extracellular matrix</location>
    </subcellularLocation>
    <subcellularLocation>
        <location evidence="14">Zona pellucida</location>
    </subcellularLocation>
    <subcellularLocation>
        <location evidence="14">Cell membrane</location>
        <topology evidence="14">Single-pass type I membrane protein</topology>
    </subcellularLocation>
</comment>
<dbReference type="InterPro" id="IPR055356">
    <property type="entry name" value="ZP-N"/>
</dbReference>
<dbReference type="PANTHER" id="PTHR11576:SF2">
    <property type="entry name" value="ZONA PELLUCIDA SPERM-BINDING PROTEIN 3"/>
    <property type="match status" value="1"/>
</dbReference>
<dbReference type="Gene3D" id="2.60.40.3210">
    <property type="entry name" value="Zona pellucida, ZP-N domain"/>
    <property type="match status" value="1"/>
</dbReference>
<keyword evidence="10 14" id="KW-1133">Transmembrane helix</keyword>
<dbReference type="GO" id="GO:2000344">
    <property type="term" value="P:positive regulation of acrosome reaction"/>
    <property type="evidence" value="ECO:0007669"/>
    <property type="project" value="UniProtKB-UniRule"/>
</dbReference>
<dbReference type="InterPro" id="IPR001507">
    <property type="entry name" value="ZP_dom"/>
</dbReference>
<keyword evidence="6 14" id="KW-0272">Extracellular matrix</keyword>
<keyword evidence="13" id="KW-0325">Glycoprotein</keyword>
<proteinExistence type="inferred from homology"/>
<evidence type="ECO:0000259" key="15">
    <source>
        <dbReference type="PROSITE" id="PS51034"/>
    </source>
</evidence>
<keyword evidence="8 14" id="KW-0812">Transmembrane</keyword>
<feature type="transmembrane region" description="Helical" evidence="14">
    <location>
        <begin position="439"/>
        <end position="462"/>
    </location>
</feature>
<evidence type="ECO:0000313" key="17">
    <source>
        <dbReference type="RefSeq" id="XP_054858283.1"/>
    </source>
</evidence>
<evidence type="ECO:0000256" key="3">
    <source>
        <dbReference type="ARBA" id="ARBA00017980"/>
    </source>
</evidence>
<dbReference type="PANTHER" id="PTHR11576">
    <property type="entry name" value="ZONA PELLUCIDA SPERM-BINDING PROTEIN 3"/>
    <property type="match status" value="1"/>
</dbReference>
<evidence type="ECO:0000256" key="13">
    <source>
        <dbReference type="ARBA" id="ARBA00023180"/>
    </source>
</evidence>
<dbReference type="KEGG" id="emc:129345270"/>
<dbReference type="PROSITE" id="PS51034">
    <property type="entry name" value="ZP_2"/>
    <property type="match status" value="1"/>
</dbReference>
<dbReference type="PRINTS" id="PR00023">
    <property type="entry name" value="ZPELLUCIDA"/>
</dbReference>
<dbReference type="FunFam" id="2.60.40.4100:FF:000002">
    <property type="entry name" value="Zona pellucida sperm-binding protein 3"/>
    <property type="match status" value="1"/>
</dbReference>
<dbReference type="InterPro" id="IPR048290">
    <property type="entry name" value="ZP_chr"/>
</dbReference>
<dbReference type="GO" id="GO:0035804">
    <property type="term" value="F:structural constituent of egg coat"/>
    <property type="evidence" value="ECO:0007669"/>
    <property type="project" value="UniProtKB-UniRule"/>
</dbReference>
<evidence type="ECO:0000256" key="6">
    <source>
        <dbReference type="ARBA" id="ARBA00022530"/>
    </source>
</evidence>
<dbReference type="GO" id="GO:0035803">
    <property type="term" value="P:egg coat formation"/>
    <property type="evidence" value="ECO:0007669"/>
    <property type="project" value="UniProtKB-UniRule"/>
</dbReference>
<keyword evidence="9 14" id="KW-0732">Signal</keyword>
<gene>
    <name evidence="17" type="primary">LOC129345270</name>
</gene>
<evidence type="ECO:0000256" key="4">
    <source>
        <dbReference type="ARBA" id="ARBA00022475"/>
    </source>
</evidence>
<dbReference type="PROSITE" id="PS00682">
    <property type="entry name" value="ZP_1"/>
    <property type="match status" value="1"/>
</dbReference>
<feature type="signal peptide" evidence="14">
    <location>
        <begin position="1"/>
        <end position="21"/>
    </location>
</feature>
<sequence>MGFLVTFGGAFLCWIVSGVASFSPWDFSGGVAAWFPPTAPPVGQPYRPFSSERNSWGRVDVSQARALSTLTPVSVQCGEAQVVVTVNRDLFGSGRLIQAADLSLGSSGCKHTSLNAAENTVILEAGLHECGSTLQITPDSLVYSISLYYKPTHGSNAVVIRTNSAEVPIECHYPRKNNVSSKAIKPTWIPFSSTFSAEQKLSFSLHLMNDDWSAERASNGYQLGDVMNIQATVNGENHVALRLFVDTCVATLSPERDSSPRYAIIDYNGCLVDGRSDSSSTFLSRRVTEDSLRFTVDVFRFMGDPRDLIYITCHLKVTALDHVPDPVTKACSFSKANNIWIPVEGTRDICSCCETGNCGPIGGAPRRANSWDRWGTGRRVGRDAAPKHDPQKKEVEMDVTLGPIVILDAYMASRSSLGLGLQSQAADATAEYGSFSMPALMVGLVLMSIAMVLALTLAILLLSKKRSSSP</sequence>
<dbReference type="GO" id="GO:0035805">
    <property type="term" value="C:egg coat"/>
    <property type="evidence" value="ECO:0007669"/>
    <property type="project" value="UniProtKB-SubCell"/>
</dbReference>
<comment type="PTM">
    <text evidence="14">Proteolytically cleaved before the transmembrane segment to yield the secreted ectodomain incorporated in the zona pellucida.</text>
</comment>
<name>A0AA97KKG5_EUBMA</name>